<sequence>MGEEEEEEEQEEQQEEEGNVVKGEVVENVDDSEEERMANDDDGFGMENERVEKERRNIDPVLDRWNKMKKKKKTVRSIIQDSEGSFMINEEVGQFEDRVASSTQGPRRSTRGGGTDAGAASTSQGPTRSARGASIGAGAASMREGGRRSSGRLATQVIGSQGSSN</sequence>
<evidence type="ECO:0000256" key="1">
    <source>
        <dbReference type="SAM" id="MobiDB-lite"/>
    </source>
</evidence>
<name>A0A0L9UL96_PHAAN</name>
<feature type="compositionally biased region" description="Acidic residues" evidence="1">
    <location>
        <begin position="1"/>
        <end position="18"/>
    </location>
</feature>
<gene>
    <name evidence="2" type="ORF">LR48_Vigan05g093800</name>
</gene>
<feature type="compositionally biased region" description="Acidic residues" evidence="1">
    <location>
        <begin position="27"/>
        <end position="44"/>
    </location>
</feature>
<dbReference type="Gramene" id="KOM43334">
    <property type="protein sequence ID" value="KOM43334"/>
    <property type="gene ID" value="LR48_Vigan05g093800"/>
</dbReference>
<feature type="region of interest" description="Disordered" evidence="1">
    <location>
        <begin position="92"/>
        <end position="165"/>
    </location>
</feature>
<dbReference type="AlphaFoldDB" id="A0A0L9UL96"/>
<protein>
    <submittedName>
        <fullName evidence="2">Uncharacterized protein</fullName>
    </submittedName>
</protein>
<accession>A0A0L9UL96</accession>
<dbReference type="EMBL" id="CM003375">
    <property type="protein sequence ID" value="KOM43334.1"/>
    <property type="molecule type" value="Genomic_DNA"/>
</dbReference>
<proteinExistence type="predicted"/>
<evidence type="ECO:0000313" key="2">
    <source>
        <dbReference type="EMBL" id="KOM43334.1"/>
    </source>
</evidence>
<feature type="compositionally biased region" description="Low complexity" evidence="1">
    <location>
        <begin position="117"/>
        <end position="143"/>
    </location>
</feature>
<organism evidence="2 3">
    <name type="scientific">Phaseolus angularis</name>
    <name type="common">Azuki bean</name>
    <name type="synonym">Vigna angularis</name>
    <dbReference type="NCBI Taxonomy" id="3914"/>
    <lineage>
        <taxon>Eukaryota</taxon>
        <taxon>Viridiplantae</taxon>
        <taxon>Streptophyta</taxon>
        <taxon>Embryophyta</taxon>
        <taxon>Tracheophyta</taxon>
        <taxon>Spermatophyta</taxon>
        <taxon>Magnoliopsida</taxon>
        <taxon>eudicotyledons</taxon>
        <taxon>Gunneridae</taxon>
        <taxon>Pentapetalae</taxon>
        <taxon>rosids</taxon>
        <taxon>fabids</taxon>
        <taxon>Fabales</taxon>
        <taxon>Fabaceae</taxon>
        <taxon>Papilionoideae</taxon>
        <taxon>50 kb inversion clade</taxon>
        <taxon>NPAAA clade</taxon>
        <taxon>indigoferoid/millettioid clade</taxon>
        <taxon>Phaseoleae</taxon>
        <taxon>Vigna</taxon>
    </lineage>
</organism>
<reference evidence="3" key="1">
    <citation type="journal article" date="2015" name="Proc. Natl. Acad. Sci. U.S.A.">
        <title>Genome sequencing of adzuki bean (Vigna angularis) provides insight into high starch and low fat accumulation and domestication.</title>
        <authorList>
            <person name="Yang K."/>
            <person name="Tian Z."/>
            <person name="Chen C."/>
            <person name="Luo L."/>
            <person name="Zhao B."/>
            <person name="Wang Z."/>
            <person name="Yu L."/>
            <person name="Li Y."/>
            <person name="Sun Y."/>
            <person name="Li W."/>
            <person name="Chen Y."/>
            <person name="Li Y."/>
            <person name="Zhang Y."/>
            <person name="Ai D."/>
            <person name="Zhao J."/>
            <person name="Shang C."/>
            <person name="Ma Y."/>
            <person name="Wu B."/>
            <person name="Wang M."/>
            <person name="Gao L."/>
            <person name="Sun D."/>
            <person name="Zhang P."/>
            <person name="Guo F."/>
            <person name="Wang W."/>
            <person name="Li Y."/>
            <person name="Wang J."/>
            <person name="Varshney R.K."/>
            <person name="Wang J."/>
            <person name="Ling H.Q."/>
            <person name="Wan P."/>
        </authorList>
    </citation>
    <scope>NUCLEOTIDE SEQUENCE</scope>
    <source>
        <strain evidence="3">cv. Jingnong 6</strain>
    </source>
</reference>
<evidence type="ECO:0000313" key="3">
    <source>
        <dbReference type="Proteomes" id="UP000053144"/>
    </source>
</evidence>
<dbReference type="Proteomes" id="UP000053144">
    <property type="component" value="Chromosome 5"/>
</dbReference>
<feature type="region of interest" description="Disordered" evidence="1">
    <location>
        <begin position="1"/>
        <end position="52"/>
    </location>
</feature>